<keyword evidence="2" id="KW-0997">Cell inner membrane</keyword>
<keyword evidence="1" id="KW-1003">Cell membrane</keyword>
<proteinExistence type="predicted"/>
<evidence type="ECO:0000256" key="6">
    <source>
        <dbReference type="SAM" id="Phobius"/>
    </source>
</evidence>
<evidence type="ECO:0000256" key="5">
    <source>
        <dbReference type="ARBA" id="ARBA00023136"/>
    </source>
</evidence>
<evidence type="ECO:0000256" key="4">
    <source>
        <dbReference type="ARBA" id="ARBA00022989"/>
    </source>
</evidence>
<comment type="caution">
    <text evidence="7">The sequence shown here is derived from an EMBL/GenBank/DDBJ whole genome shotgun (WGS) entry which is preliminary data.</text>
</comment>
<keyword evidence="4 6" id="KW-1133">Transmembrane helix</keyword>
<dbReference type="EMBL" id="SHDO01000010">
    <property type="protein sequence ID" value="MBX6981215.1"/>
    <property type="molecule type" value="Genomic_DNA"/>
</dbReference>
<feature type="transmembrane region" description="Helical" evidence="6">
    <location>
        <begin position="6"/>
        <end position="23"/>
    </location>
</feature>
<keyword evidence="3 6" id="KW-0812">Transmembrane</keyword>
<dbReference type="AlphaFoldDB" id="A0A2R3M407"/>
<dbReference type="InterPro" id="IPR020907">
    <property type="entry name" value="MgrB"/>
</dbReference>
<organism evidence="7 8">
    <name type="scientific">Providencia rettgeri</name>
    <dbReference type="NCBI Taxonomy" id="587"/>
    <lineage>
        <taxon>Bacteria</taxon>
        <taxon>Pseudomonadati</taxon>
        <taxon>Pseudomonadota</taxon>
        <taxon>Gammaproteobacteria</taxon>
        <taxon>Enterobacterales</taxon>
        <taxon>Morganellaceae</taxon>
        <taxon>Providencia</taxon>
    </lineage>
</organism>
<dbReference type="RefSeq" id="WP_042843513.1">
    <property type="nucleotide sequence ID" value="NZ_JAGKLI010000001.1"/>
</dbReference>
<dbReference type="Proteomes" id="UP000824410">
    <property type="component" value="Unassembled WGS sequence"/>
</dbReference>
<evidence type="ECO:0000256" key="1">
    <source>
        <dbReference type="ARBA" id="ARBA00022475"/>
    </source>
</evidence>
<evidence type="ECO:0000313" key="7">
    <source>
        <dbReference type="EMBL" id="MBX6981215.1"/>
    </source>
</evidence>
<dbReference type="PROSITE" id="PS51257">
    <property type="entry name" value="PROKAR_LIPOPROTEIN"/>
    <property type="match status" value="1"/>
</dbReference>
<dbReference type="OrthoDB" id="6574460at2"/>
<dbReference type="Pfam" id="PF13998">
    <property type="entry name" value="MgrB"/>
    <property type="match status" value="1"/>
</dbReference>
<gene>
    <name evidence="7" type="primary">mgrB</name>
    <name evidence="7" type="ORF">EX242_13210</name>
</gene>
<evidence type="ECO:0000256" key="3">
    <source>
        <dbReference type="ARBA" id="ARBA00022692"/>
    </source>
</evidence>
<accession>A0A2R3M407</accession>
<sequence>MFGRKIFIAIIVILSCLFLYLLAMDSLCDQGGENFIFGICGVTDLLPF</sequence>
<evidence type="ECO:0000313" key="8">
    <source>
        <dbReference type="Proteomes" id="UP000824410"/>
    </source>
</evidence>
<protein>
    <submittedName>
        <fullName evidence="7">PhoP regulon feedback inhibition membrane protein MgrB</fullName>
    </submittedName>
</protein>
<reference evidence="7" key="1">
    <citation type="submission" date="2019-02" db="EMBL/GenBank/DDBJ databases">
        <title>Genomic characterization of isolates from hospital effluents in KZN, South Africa.</title>
        <authorList>
            <person name="Ntshobeni N."/>
            <person name="Allam M."/>
            <person name="Ismail A."/>
            <person name="Amoako D."/>
            <person name="Essack S."/>
            <person name="Chenia H."/>
        </authorList>
    </citation>
    <scope>NUCLEOTIDE SEQUENCE</scope>
    <source>
        <strain evidence="7">AFE97_S1</strain>
    </source>
</reference>
<keyword evidence="5 6" id="KW-0472">Membrane</keyword>
<name>A0A2R3M407_PRORE</name>
<evidence type="ECO:0000256" key="2">
    <source>
        <dbReference type="ARBA" id="ARBA00022519"/>
    </source>
</evidence>